<feature type="compositionally biased region" description="Basic and acidic residues" evidence="1">
    <location>
        <begin position="1"/>
        <end position="13"/>
    </location>
</feature>
<keyword evidence="3" id="KW-1185">Reference proteome</keyword>
<proteinExistence type="predicted"/>
<name>A0ABR1D0D6_NECAM</name>
<accession>A0ABR1D0D6</accession>
<protein>
    <submittedName>
        <fullName evidence="2">Uncharacterized protein</fullName>
    </submittedName>
</protein>
<feature type="region of interest" description="Disordered" evidence="1">
    <location>
        <begin position="1"/>
        <end position="27"/>
    </location>
</feature>
<reference evidence="2 3" key="1">
    <citation type="submission" date="2023-08" db="EMBL/GenBank/DDBJ databases">
        <title>A Necator americanus chromosomal reference genome.</title>
        <authorList>
            <person name="Ilik V."/>
            <person name="Petrzelkova K.J."/>
            <person name="Pardy F."/>
            <person name="Fuh T."/>
            <person name="Niatou-Singa F.S."/>
            <person name="Gouil Q."/>
            <person name="Baker L."/>
            <person name="Ritchie M.E."/>
            <person name="Jex A.R."/>
            <person name="Gazzola D."/>
            <person name="Li H."/>
            <person name="Toshio Fujiwara R."/>
            <person name="Zhan B."/>
            <person name="Aroian R.V."/>
            <person name="Pafco B."/>
            <person name="Schwarz E.M."/>
        </authorList>
    </citation>
    <scope>NUCLEOTIDE SEQUENCE [LARGE SCALE GENOMIC DNA]</scope>
    <source>
        <strain evidence="2 3">Aroian</strain>
        <tissue evidence="2">Whole animal</tissue>
    </source>
</reference>
<sequence length="107" mass="11957">MRSARETAEHDLQDLAGSDNIQNGDRGTVLTSNSIKASISLQNLECYEAKKRVRSENSGTSQRGLFMIRSFTRRSSFNLSSYGVYRPHFVIETVVHLVSTTSMLGIE</sequence>
<organism evidence="2 3">
    <name type="scientific">Necator americanus</name>
    <name type="common">Human hookworm</name>
    <dbReference type="NCBI Taxonomy" id="51031"/>
    <lineage>
        <taxon>Eukaryota</taxon>
        <taxon>Metazoa</taxon>
        <taxon>Ecdysozoa</taxon>
        <taxon>Nematoda</taxon>
        <taxon>Chromadorea</taxon>
        <taxon>Rhabditida</taxon>
        <taxon>Rhabditina</taxon>
        <taxon>Rhabditomorpha</taxon>
        <taxon>Strongyloidea</taxon>
        <taxon>Ancylostomatidae</taxon>
        <taxon>Bunostominae</taxon>
        <taxon>Necator</taxon>
    </lineage>
</organism>
<dbReference type="Proteomes" id="UP001303046">
    <property type="component" value="Unassembled WGS sequence"/>
</dbReference>
<evidence type="ECO:0000256" key="1">
    <source>
        <dbReference type="SAM" id="MobiDB-lite"/>
    </source>
</evidence>
<dbReference type="EMBL" id="JAVFWL010000003">
    <property type="protein sequence ID" value="KAK6743740.1"/>
    <property type="molecule type" value="Genomic_DNA"/>
</dbReference>
<gene>
    <name evidence="2" type="primary">Necator_chrIII.g11577</name>
    <name evidence="2" type="ORF">RB195_010812</name>
</gene>
<evidence type="ECO:0000313" key="2">
    <source>
        <dbReference type="EMBL" id="KAK6743740.1"/>
    </source>
</evidence>
<evidence type="ECO:0000313" key="3">
    <source>
        <dbReference type="Proteomes" id="UP001303046"/>
    </source>
</evidence>
<comment type="caution">
    <text evidence="2">The sequence shown here is derived from an EMBL/GenBank/DDBJ whole genome shotgun (WGS) entry which is preliminary data.</text>
</comment>